<dbReference type="Proteomes" id="UP000507222">
    <property type="component" value="Unassembled WGS sequence"/>
</dbReference>
<sequence>MTTVSMSPLRNNGCTRPQSWRFSRCEAVFIATPGFHCGGPMSADLRHQTHPRLSRIEDILLFVPD</sequence>
<gene>
    <name evidence="1" type="ORF">CURHAP_LOCUS23278</name>
</gene>
<evidence type="ECO:0000313" key="1">
    <source>
        <dbReference type="EMBL" id="CAB4274695.1"/>
    </source>
</evidence>
<evidence type="ECO:0000313" key="2">
    <source>
        <dbReference type="Proteomes" id="UP000507222"/>
    </source>
</evidence>
<name>A0A6J5UHP8_PRUAR</name>
<organism evidence="1 2">
    <name type="scientific">Prunus armeniaca</name>
    <name type="common">Apricot</name>
    <name type="synonym">Armeniaca vulgaris</name>
    <dbReference type="NCBI Taxonomy" id="36596"/>
    <lineage>
        <taxon>Eukaryota</taxon>
        <taxon>Viridiplantae</taxon>
        <taxon>Streptophyta</taxon>
        <taxon>Embryophyta</taxon>
        <taxon>Tracheophyta</taxon>
        <taxon>Spermatophyta</taxon>
        <taxon>Magnoliopsida</taxon>
        <taxon>eudicotyledons</taxon>
        <taxon>Gunneridae</taxon>
        <taxon>Pentapetalae</taxon>
        <taxon>rosids</taxon>
        <taxon>fabids</taxon>
        <taxon>Rosales</taxon>
        <taxon>Rosaceae</taxon>
        <taxon>Amygdaloideae</taxon>
        <taxon>Amygdaleae</taxon>
        <taxon>Prunus</taxon>
    </lineage>
</organism>
<proteinExistence type="predicted"/>
<dbReference type="AlphaFoldDB" id="A0A6J5UHP8"/>
<protein>
    <submittedName>
        <fullName evidence="1">Uncharacterized protein</fullName>
    </submittedName>
</protein>
<accession>A0A6J5UHP8</accession>
<reference evidence="1 2" key="1">
    <citation type="submission" date="2020-05" db="EMBL/GenBank/DDBJ databases">
        <authorList>
            <person name="Campoy J."/>
            <person name="Schneeberger K."/>
            <person name="Spophaly S."/>
        </authorList>
    </citation>
    <scope>NUCLEOTIDE SEQUENCE [LARGE SCALE GENOMIC DNA]</scope>
    <source>
        <strain evidence="1">PruArmRojPasFocal</strain>
    </source>
</reference>
<dbReference type="EMBL" id="CAEKDK010000003">
    <property type="protein sequence ID" value="CAB4274695.1"/>
    <property type="molecule type" value="Genomic_DNA"/>
</dbReference>